<reference evidence="1 2" key="1">
    <citation type="submission" date="2019-05" db="EMBL/GenBank/DDBJ databases">
        <title>Kocuria coralli sp. nov., a novel actinobacterium isolated from coral reef seawater.</title>
        <authorList>
            <person name="Li J."/>
        </authorList>
    </citation>
    <scope>NUCLEOTIDE SEQUENCE [LARGE SCALE GENOMIC DNA]</scope>
    <source>
        <strain evidence="1 2">SCSIO 13007</strain>
    </source>
</reference>
<dbReference type="EMBL" id="SZWF01000010">
    <property type="protein sequence ID" value="KAA9394007.1"/>
    <property type="molecule type" value="Genomic_DNA"/>
</dbReference>
<gene>
    <name evidence="1" type="ORF">FCK90_08775</name>
</gene>
<name>A0A5J5KW82_9MICC</name>
<comment type="caution">
    <text evidence="1">The sequence shown here is derived from an EMBL/GenBank/DDBJ whole genome shotgun (WGS) entry which is preliminary data.</text>
</comment>
<organism evidence="1 2">
    <name type="scientific">Kocuria coralli</name>
    <dbReference type="NCBI Taxonomy" id="1461025"/>
    <lineage>
        <taxon>Bacteria</taxon>
        <taxon>Bacillati</taxon>
        <taxon>Actinomycetota</taxon>
        <taxon>Actinomycetes</taxon>
        <taxon>Micrococcales</taxon>
        <taxon>Micrococcaceae</taxon>
        <taxon>Kocuria</taxon>
    </lineage>
</organism>
<keyword evidence="2" id="KW-1185">Reference proteome</keyword>
<evidence type="ECO:0000313" key="2">
    <source>
        <dbReference type="Proteomes" id="UP000325957"/>
    </source>
</evidence>
<protein>
    <submittedName>
        <fullName evidence="1">Uncharacterized protein</fullName>
    </submittedName>
</protein>
<sequence>MHEHPRGSLVDVLGHRHEGGVRTAQGSVDGRVVEAVAGDSIDLVDDAVSDRIRGDVVEHFLQRAPARGLRGLARLDELLDDDRAELFGFALRGFTLRRDRQALFLPVAGGLVLGGDPQIGDRRHQPLRRAAVDGLLRRAAGAGGKRTQGLKVHPVGEVEQCHGVTAFQKPNAAGIGG</sequence>
<dbReference type="AlphaFoldDB" id="A0A5J5KW82"/>
<evidence type="ECO:0000313" key="1">
    <source>
        <dbReference type="EMBL" id="KAA9394007.1"/>
    </source>
</evidence>
<accession>A0A5J5KW82</accession>
<dbReference type="Proteomes" id="UP000325957">
    <property type="component" value="Unassembled WGS sequence"/>
</dbReference>
<proteinExistence type="predicted"/>